<dbReference type="Proteomes" id="UP000314294">
    <property type="component" value="Unassembled WGS sequence"/>
</dbReference>
<reference evidence="1 2" key="1">
    <citation type="submission" date="2019-03" db="EMBL/GenBank/DDBJ databases">
        <title>First draft genome of Liparis tanakae, snailfish: a comprehensive survey of snailfish specific genes.</title>
        <authorList>
            <person name="Kim W."/>
            <person name="Song I."/>
            <person name="Jeong J.-H."/>
            <person name="Kim D."/>
            <person name="Kim S."/>
            <person name="Ryu S."/>
            <person name="Song J.Y."/>
            <person name="Lee S.K."/>
        </authorList>
    </citation>
    <scope>NUCLEOTIDE SEQUENCE [LARGE SCALE GENOMIC DNA]</scope>
    <source>
        <tissue evidence="1">Muscle</tissue>
    </source>
</reference>
<comment type="caution">
    <text evidence="1">The sequence shown here is derived from an EMBL/GenBank/DDBJ whole genome shotgun (WGS) entry which is preliminary data.</text>
</comment>
<proteinExistence type="predicted"/>
<gene>
    <name evidence="1" type="ORF">EYF80_001643</name>
</gene>
<protein>
    <submittedName>
        <fullName evidence="1">Uncharacterized protein</fullName>
    </submittedName>
</protein>
<sequence>MDMHTFKLSETDGYSVGEQLQRCLDGAKEANSVAGGGDTKPFFTILVPGGCFVIDLRHPNLLSGMAVG</sequence>
<dbReference type="AlphaFoldDB" id="A0A4Z2JFM6"/>
<dbReference type="EMBL" id="SRLO01000007">
    <property type="protein sequence ID" value="TNN88062.1"/>
    <property type="molecule type" value="Genomic_DNA"/>
</dbReference>
<name>A0A4Z2JFM6_9TELE</name>
<organism evidence="1 2">
    <name type="scientific">Liparis tanakae</name>
    <name type="common">Tanaka's snailfish</name>
    <dbReference type="NCBI Taxonomy" id="230148"/>
    <lineage>
        <taxon>Eukaryota</taxon>
        <taxon>Metazoa</taxon>
        <taxon>Chordata</taxon>
        <taxon>Craniata</taxon>
        <taxon>Vertebrata</taxon>
        <taxon>Euteleostomi</taxon>
        <taxon>Actinopterygii</taxon>
        <taxon>Neopterygii</taxon>
        <taxon>Teleostei</taxon>
        <taxon>Neoteleostei</taxon>
        <taxon>Acanthomorphata</taxon>
        <taxon>Eupercaria</taxon>
        <taxon>Perciformes</taxon>
        <taxon>Cottioidei</taxon>
        <taxon>Cottales</taxon>
        <taxon>Liparidae</taxon>
        <taxon>Liparis</taxon>
    </lineage>
</organism>
<evidence type="ECO:0000313" key="2">
    <source>
        <dbReference type="Proteomes" id="UP000314294"/>
    </source>
</evidence>
<accession>A0A4Z2JFM6</accession>
<evidence type="ECO:0000313" key="1">
    <source>
        <dbReference type="EMBL" id="TNN88062.1"/>
    </source>
</evidence>
<keyword evidence="2" id="KW-1185">Reference proteome</keyword>